<dbReference type="Gene3D" id="1.10.510.10">
    <property type="entry name" value="Transferase(Phosphotransferase) domain 1"/>
    <property type="match status" value="1"/>
</dbReference>
<dbReference type="InterPro" id="IPR011009">
    <property type="entry name" value="Kinase-like_dom_sf"/>
</dbReference>
<feature type="compositionally biased region" description="Basic and acidic residues" evidence="5">
    <location>
        <begin position="628"/>
        <end position="646"/>
    </location>
</feature>
<dbReference type="SUPFAM" id="SSF82185">
    <property type="entry name" value="Histone H3 K4-specific methyltransferase SET7/9 N-terminal domain"/>
    <property type="match status" value="1"/>
</dbReference>
<keyword evidence="3 4" id="KW-0067">ATP-binding</keyword>
<dbReference type="InterPro" id="IPR051681">
    <property type="entry name" value="Ser/Thr_Kinases-Pseudokinases"/>
</dbReference>
<keyword evidence="6" id="KW-0472">Membrane</keyword>
<evidence type="ECO:0000256" key="6">
    <source>
        <dbReference type="SAM" id="Phobius"/>
    </source>
</evidence>
<dbReference type="PANTHER" id="PTHR44329:SF214">
    <property type="entry name" value="PROTEIN KINASE DOMAIN-CONTAINING PROTEIN"/>
    <property type="match status" value="1"/>
</dbReference>
<evidence type="ECO:0000313" key="9">
    <source>
        <dbReference type="Proteomes" id="UP001189429"/>
    </source>
</evidence>
<dbReference type="Gene3D" id="2.20.110.10">
    <property type="entry name" value="Histone H3 K4-specific methyltransferase SET7/9 N-terminal domain"/>
    <property type="match status" value="1"/>
</dbReference>
<dbReference type="SMART" id="SM00220">
    <property type="entry name" value="S_TKc"/>
    <property type="match status" value="1"/>
</dbReference>
<feature type="binding site" evidence="4">
    <location>
        <position position="371"/>
    </location>
    <ligand>
        <name>ATP</name>
        <dbReference type="ChEBI" id="CHEBI:30616"/>
    </ligand>
</feature>
<accession>A0ABN9TIF5</accession>
<feature type="region of interest" description="Disordered" evidence="5">
    <location>
        <begin position="944"/>
        <end position="966"/>
    </location>
</feature>
<dbReference type="InterPro" id="IPR000719">
    <property type="entry name" value="Prot_kinase_dom"/>
</dbReference>
<dbReference type="Pfam" id="PF00069">
    <property type="entry name" value="Pkinase"/>
    <property type="match status" value="1"/>
</dbReference>
<dbReference type="Pfam" id="PF02493">
    <property type="entry name" value="MORN"/>
    <property type="match status" value="2"/>
</dbReference>
<gene>
    <name evidence="8" type="ORF">PCOR1329_LOCUS39158</name>
</gene>
<feature type="compositionally biased region" description="Pro residues" evidence="5">
    <location>
        <begin position="654"/>
        <end position="664"/>
    </location>
</feature>
<evidence type="ECO:0000256" key="2">
    <source>
        <dbReference type="ARBA" id="ARBA00022741"/>
    </source>
</evidence>
<keyword evidence="2 4" id="KW-0547">Nucleotide-binding</keyword>
<dbReference type="EMBL" id="CAUYUJ010014728">
    <property type="protein sequence ID" value="CAK0845338.1"/>
    <property type="molecule type" value="Genomic_DNA"/>
</dbReference>
<evidence type="ECO:0000256" key="1">
    <source>
        <dbReference type="ARBA" id="ARBA00022737"/>
    </source>
</evidence>
<evidence type="ECO:0000256" key="3">
    <source>
        <dbReference type="ARBA" id="ARBA00022840"/>
    </source>
</evidence>
<organism evidence="8 9">
    <name type="scientific">Prorocentrum cordatum</name>
    <dbReference type="NCBI Taxonomy" id="2364126"/>
    <lineage>
        <taxon>Eukaryota</taxon>
        <taxon>Sar</taxon>
        <taxon>Alveolata</taxon>
        <taxon>Dinophyceae</taxon>
        <taxon>Prorocentrales</taxon>
        <taxon>Prorocentraceae</taxon>
        <taxon>Prorocentrum</taxon>
    </lineage>
</organism>
<dbReference type="InterPro" id="IPR003409">
    <property type="entry name" value="MORN"/>
</dbReference>
<feature type="transmembrane region" description="Helical" evidence="6">
    <location>
        <begin position="75"/>
        <end position="94"/>
    </location>
</feature>
<dbReference type="SMART" id="SM00698">
    <property type="entry name" value="MORN"/>
    <property type="match status" value="2"/>
</dbReference>
<evidence type="ECO:0000256" key="4">
    <source>
        <dbReference type="PROSITE-ProRule" id="PRU10141"/>
    </source>
</evidence>
<evidence type="ECO:0000313" key="8">
    <source>
        <dbReference type="EMBL" id="CAK0845338.1"/>
    </source>
</evidence>
<proteinExistence type="predicted"/>
<sequence>MPAALPSRECVWCGCCPGWWRLVCSSADSLFSQFWGASDEHDLIDGVSGFTLRFTDPQREHGFTISRKARLARSATNFSFATLIAYSLFSLTLLRVPGPSTDEGRWLMRLKVAFSTGAVLAFVFVLFVARSFALRGRIGSRTLEMIIVLSFTSLMLFLATFSLHYVGRMAGHDNTRAVFGLSEVVMASLDTNTLLLIDICVTAVHLAPIRWVTLLPLEVTAVLAYAVPAYAVGNTVPGARGLNTATLLGLTMLAAIGKRASERQERSLFAGMLTEKTQRFHAEFQLCRQQDGETIGAGTLSEGSRPDTTESGQAFQIARNGSLPAMRTIGEKEHWLIRESEVTPLSDCVLGQGSFGVVTCGLFQNTIVALKTPKQDVQVAERSLDNFCNELQILRRLRHPNIVFLYGACLDDSLTSLRLVLEFVRGVSLTNFIGRLAAISNGRQTDRISIMFDVVNALRYMHSRTPVVVHGDLKSSNVIVEEMAVGPSGTDTIDDGVSVCAKLLDFGLSRLLTRSAQPLGGTKRWRAPELFSHSKVRPDAATDVYSMGQLIYFIATGELPFHSRRMEDVIGLLQCGLVPVHDWPAWCDGTFLPKCCRTVVEWCSSPRPSARPTSEQVSTELSQVLEWDPARAARKRSSEDATEACRSKAAAAAAPPPHGAPPQAVPAGSRQDGPDPLLTAASAGCKRGGKRSSTSAISKAPDEALPQVPLERYSSLVLRWRAPCWKPGRVAGPRWSCEPVASAEPLRRAALEAHFAAQHVQHAAGSALVAREHWKARRRCAVLDAPCSVAAEGTACVGGGRKWLVIVPVPTLKQRGPQPSRCFSAVVVRTTSLVQPPHGVQVSNGDVRAFIQMDGEAAPEQRRIIAVTLDAAFCDPHKLPAAAVQRRLATRSTLAEPHSDACSRFACDVHRNDTLLACAACGEARGLRQRKGALARLALPCRGRQDSGRPCRSPSGRSDTRCRGDPRVGGRVAHPCTASSTWPNALNLEIKQKNNRPSAQRFWEQFSDCHWRQCTELGALVVADREWAEGRARGRGSFVQVDGSCYDGQWIDDLQEGHGVETWADGSRFEGCYSRGLKHGKGRFEYTDGSVYEEVRQLRGGGAVIHRVQRAGPQACAVWGASGGGVPGGPT</sequence>
<dbReference type="PROSITE" id="PS00108">
    <property type="entry name" value="PROTEIN_KINASE_ST"/>
    <property type="match status" value="1"/>
</dbReference>
<protein>
    <recommendedName>
        <fullName evidence="7">Protein kinase domain-containing protein</fullName>
    </recommendedName>
</protein>
<feature type="region of interest" description="Disordered" evidence="5">
    <location>
        <begin position="628"/>
        <end position="700"/>
    </location>
</feature>
<dbReference type="PROSITE" id="PS50011">
    <property type="entry name" value="PROTEIN_KINASE_DOM"/>
    <property type="match status" value="1"/>
</dbReference>
<keyword evidence="9" id="KW-1185">Reference proteome</keyword>
<keyword evidence="6" id="KW-0812">Transmembrane</keyword>
<dbReference type="InterPro" id="IPR008271">
    <property type="entry name" value="Ser/Thr_kinase_AS"/>
</dbReference>
<keyword evidence="1" id="KW-0677">Repeat</keyword>
<dbReference type="PROSITE" id="PS00107">
    <property type="entry name" value="PROTEIN_KINASE_ATP"/>
    <property type="match status" value="1"/>
</dbReference>
<name>A0ABN9TIF5_9DINO</name>
<dbReference type="PANTHER" id="PTHR44329">
    <property type="entry name" value="SERINE/THREONINE-PROTEIN KINASE TNNI3K-RELATED"/>
    <property type="match status" value="1"/>
</dbReference>
<dbReference type="SUPFAM" id="SSF56112">
    <property type="entry name" value="Protein kinase-like (PK-like)"/>
    <property type="match status" value="1"/>
</dbReference>
<feature type="domain" description="Protein kinase" evidence="7">
    <location>
        <begin position="344"/>
        <end position="625"/>
    </location>
</feature>
<feature type="transmembrane region" description="Helical" evidence="6">
    <location>
        <begin position="114"/>
        <end position="133"/>
    </location>
</feature>
<feature type="transmembrane region" description="Helical" evidence="6">
    <location>
        <begin position="145"/>
        <end position="166"/>
    </location>
</feature>
<comment type="caution">
    <text evidence="8">The sequence shown here is derived from an EMBL/GenBank/DDBJ whole genome shotgun (WGS) entry which is preliminary data.</text>
</comment>
<evidence type="ECO:0000259" key="7">
    <source>
        <dbReference type="PROSITE" id="PS50011"/>
    </source>
</evidence>
<dbReference type="Gene3D" id="3.30.200.20">
    <property type="entry name" value="Phosphorylase Kinase, domain 1"/>
    <property type="match status" value="1"/>
</dbReference>
<reference evidence="8" key="1">
    <citation type="submission" date="2023-10" db="EMBL/GenBank/DDBJ databases">
        <authorList>
            <person name="Chen Y."/>
            <person name="Shah S."/>
            <person name="Dougan E. K."/>
            <person name="Thang M."/>
            <person name="Chan C."/>
        </authorList>
    </citation>
    <scope>NUCLEOTIDE SEQUENCE [LARGE SCALE GENOMIC DNA]</scope>
</reference>
<keyword evidence="6" id="KW-1133">Transmembrane helix</keyword>
<dbReference type="Proteomes" id="UP001189429">
    <property type="component" value="Unassembled WGS sequence"/>
</dbReference>
<dbReference type="InterPro" id="IPR017441">
    <property type="entry name" value="Protein_kinase_ATP_BS"/>
</dbReference>
<evidence type="ECO:0000256" key="5">
    <source>
        <dbReference type="SAM" id="MobiDB-lite"/>
    </source>
</evidence>